<sequence>MLRFDIAPVCSNAYRFQAAVTLAVSAIYFFTPYKWVAVILMFGGLLRGFVSPHKCPSYKLFSAITKRVGVAKPVNAGAKMFADKLVAIMGTIMLVTWLMGSGIGSIPAVALMVFATIDLVSGFCAACWAYTMWYRVRGA</sequence>
<dbReference type="EMBL" id="WTVM01000149">
    <property type="protein sequence ID" value="NMG04725.1"/>
    <property type="molecule type" value="Genomic_DNA"/>
</dbReference>
<evidence type="ECO:0000256" key="1">
    <source>
        <dbReference type="SAM" id="Phobius"/>
    </source>
</evidence>
<keyword evidence="1" id="KW-1133">Transmembrane helix</keyword>
<name>A0A972FHB1_9RHOO</name>
<dbReference type="RefSeq" id="WP_168989368.1">
    <property type="nucleotide sequence ID" value="NZ_CAWPHM010000054.1"/>
</dbReference>
<proteinExistence type="predicted"/>
<dbReference type="Pfam" id="PF14340">
    <property type="entry name" value="DUF4395"/>
    <property type="match status" value="1"/>
</dbReference>
<dbReference type="InterPro" id="IPR025508">
    <property type="entry name" value="DUF4395"/>
</dbReference>
<dbReference type="Proteomes" id="UP000599523">
    <property type="component" value="Unassembled WGS sequence"/>
</dbReference>
<reference evidence="3" key="1">
    <citation type="submission" date="2019-12" db="EMBL/GenBank/DDBJ databases">
        <title>Comparative genomics gives insights into the taxonomy of the Azoarcus-Aromatoleum group and reveals separate origins of nif in the plant-associated Azoarcus and non-plant-associated Aromatoleum sub-groups.</title>
        <authorList>
            <person name="Lafos M."/>
            <person name="Maluk M."/>
            <person name="Batista M."/>
            <person name="Junghare M."/>
            <person name="Carmona M."/>
            <person name="Faoro H."/>
            <person name="Cruz L.M."/>
            <person name="Battistoni F."/>
            <person name="De Souza E."/>
            <person name="Pedrosa F."/>
            <person name="Chen W.-M."/>
            <person name="Poole P.S."/>
            <person name="Dixon R.A."/>
            <person name="James E.K."/>
        </authorList>
    </citation>
    <scope>NUCLEOTIDE SEQUENCE</scope>
    <source>
        <strain evidence="3">NSC3</strain>
    </source>
</reference>
<keyword evidence="1" id="KW-0812">Transmembrane</keyword>
<organism evidence="3 4">
    <name type="scientific">Azoarcus taiwanensis</name>
    <dbReference type="NCBI Taxonomy" id="666964"/>
    <lineage>
        <taxon>Bacteria</taxon>
        <taxon>Pseudomonadati</taxon>
        <taxon>Pseudomonadota</taxon>
        <taxon>Betaproteobacteria</taxon>
        <taxon>Rhodocyclales</taxon>
        <taxon>Zoogloeaceae</taxon>
        <taxon>Azoarcus</taxon>
    </lineage>
</organism>
<feature type="domain" description="DUF4395" evidence="2">
    <location>
        <begin position="12"/>
        <end position="135"/>
    </location>
</feature>
<evidence type="ECO:0000313" key="3">
    <source>
        <dbReference type="EMBL" id="NMG04725.1"/>
    </source>
</evidence>
<dbReference type="AlphaFoldDB" id="A0A972FHB1"/>
<feature type="transmembrane region" description="Helical" evidence="1">
    <location>
        <begin position="109"/>
        <end position="133"/>
    </location>
</feature>
<evidence type="ECO:0000313" key="4">
    <source>
        <dbReference type="Proteomes" id="UP000599523"/>
    </source>
</evidence>
<gene>
    <name evidence="3" type="ORF">GPA21_17360</name>
</gene>
<keyword evidence="4" id="KW-1185">Reference proteome</keyword>
<comment type="caution">
    <text evidence="3">The sequence shown here is derived from an EMBL/GenBank/DDBJ whole genome shotgun (WGS) entry which is preliminary data.</text>
</comment>
<keyword evidence="1" id="KW-0472">Membrane</keyword>
<accession>A0A972FHB1</accession>
<protein>
    <submittedName>
        <fullName evidence="3">DUF4395 family protein</fullName>
    </submittedName>
</protein>
<feature type="transmembrane region" description="Helical" evidence="1">
    <location>
        <begin position="85"/>
        <end position="103"/>
    </location>
</feature>
<evidence type="ECO:0000259" key="2">
    <source>
        <dbReference type="Pfam" id="PF14340"/>
    </source>
</evidence>